<comment type="caution">
    <text evidence="1">The sequence shown here is derived from an EMBL/GenBank/DDBJ whole genome shotgun (WGS) entry which is preliminary data.</text>
</comment>
<protein>
    <submittedName>
        <fullName evidence="1">Uncharacterized protein</fullName>
    </submittedName>
</protein>
<accession>A0AAP0Q5S0</accession>
<evidence type="ECO:0000313" key="2">
    <source>
        <dbReference type="Proteomes" id="UP001420932"/>
    </source>
</evidence>
<name>A0AAP0Q5S0_9MAGN</name>
<gene>
    <name evidence="1" type="ORF">Syun_000897</name>
</gene>
<evidence type="ECO:0000313" key="1">
    <source>
        <dbReference type="EMBL" id="KAK9168757.1"/>
    </source>
</evidence>
<sequence>MRGLVRHRDRDNMFHNGSRFQRTCLEMWTCHVTSASPIRVHINGVYNRADVQIHAIVVAQGRLLPIDVARHMLMGGDRWCVSSCFEISEEPDLSLEEPNLVAGRSPAYSSKMGSMALGSMAWGLSMDYQVSIAQEMRDSRGHGSAGVPSVTTTLRSTRVMGLGVVDKHKIDVVKRRA</sequence>
<dbReference type="EMBL" id="JBBNAF010000001">
    <property type="protein sequence ID" value="KAK9168757.1"/>
    <property type="molecule type" value="Genomic_DNA"/>
</dbReference>
<keyword evidence="2" id="KW-1185">Reference proteome</keyword>
<dbReference type="AlphaFoldDB" id="A0AAP0Q5S0"/>
<reference evidence="1 2" key="1">
    <citation type="submission" date="2024-01" db="EMBL/GenBank/DDBJ databases">
        <title>Genome assemblies of Stephania.</title>
        <authorList>
            <person name="Yang L."/>
        </authorList>
    </citation>
    <scope>NUCLEOTIDE SEQUENCE [LARGE SCALE GENOMIC DNA]</scope>
    <source>
        <strain evidence="1">YNDBR</strain>
        <tissue evidence="1">Leaf</tissue>
    </source>
</reference>
<organism evidence="1 2">
    <name type="scientific">Stephania yunnanensis</name>
    <dbReference type="NCBI Taxonomy" id="152371"/>
    <lineage>
        <taxon>Eukaryota</taxon>
        <taxon>Viridiplantae</taxon>
        <taxon>Streptophyta</taxon>
        <taxon>Embryophyta</taxon>
        <taxon>Tracheophyta</taxon>
        <taxon>Spermatophyta</taxon>
        <taxon>Magnoliopsida</taxon>
        <taxon>Ranunculales</taxon>
        <taxon>Menispermaceae</taxon>
        <taxon>Menispermoideae</taxon>
        <taxon>Cissampelideae</taxon>
        <taxon>Stephania</taxon>
    </lineage>
</organism>
<dbReference type="Proteomes" id="UP001420932">
    <property type="component" value="Unassembled WGS sequence"/>
</dbReference>
<proteinExistence type="predicted"/>